<dbReference type="SUPFAM" id="SSF54862">
    <property type="entry name" value="4Fe-4S ferredoxins"/>
    <property type="match status" value="1"/>
</dbReference>
<evidence type="ECO:0000313" key="9">
    <source>
        <dbReference type="EMBL" id="MBS7527039.1"/>
    </source>
</evidence>
<accession>A0ABS5PPE0</accession>
<dbReference type="PROSITE" id="PS00198">
    <property type="entry name" value="4FE4S_FER_1"/>
    <property type="match status" value="2"/>
</dbReference>
<comment type="caution">
    <text evidence="9">The sequence shown here is derived from an EMBL/GenBank/DDBJ whole genome shotgun (WGS) entry which is preliminary data.</text>
</comment>
<keyword evidence="4" id="KW-0677">Repeat</keyword>
<keyword evidence="3" id="KW-0479">Metal-binding</keyword>
<keyword evidence="5" id="KW-0249">Electron transport</keyword>
<dbReference type="PROSITE" id="PS51379">
    <property type="entry name" value="4FE4S_FER_2"/>
    <property type="match status" value="2"/>
</dbReference>
<keyword evidence="1" id="KW-0813">Transport</keyword>
<dbReference type="InterPro" id="IPR050572">
    <property type="entry name" value="Fe-S_Ferredoxin"/>
</dbReference>
<evidence type="ECO:0000256" key="7">
    <source>
        <dbReference type="ARBA" id="ARBA00023014"/>
    </source>
</evidence>
<proteinExistence type="predicted"/>
<dbReference type="EMBL" id="JAHBCL010000016">
    <property type="protein sequence ID" value="MBS7527039.1"/>
    <property type="molecule type" value="Genomic_DNA"/>
</dbReference>
<evidence type="ECO:0000256" key="2">
    <source>
        <dbReference type="ARBA" id="ARBA00022485"/>
    </source>
</evidence>
<sequence length="256" mass="28343">MLAKAPISIYYFSGTGNTLLMANAIKQAFEQRDYRVTLKDMMRSKAIEATEAGYLGIVVPVAVQSTFPIVWDFIEQLPPGKGRKVFFADTMESFSGGIVGPMKKALTAKDYMCIAAHEFKMATSMQTTPKKVDEGERKNAKALEEADDFVQAIVTEKAVWRRVPIFSDAMRAISKGRGIWTKTSERIQAETALCVQCGLCQKHCPVNAITMTADSVKIQHEKCIACVRCVNYCPQNAFTLGGKHVMQKKVIAIQSL</sequence>
<dbReference type="InterPro" id="IPR047964">
    <property type="entry name" value="EFR1-like"/>
</dbReference>
<evidence type="ECO:0000256" key="5">
    <source>
        <dbReference type="ARBA" id="ARBA00022982"/>
    </source>
</evidence>
<evidence type="ECO:0000256" key="4">
    <source>
        <dbReference type="ARBA" id="ARBA00022737"/>
    </source>
</evidence>
<dbReference type="PROSITE" id="PS00201">
    <property type="entry name" value="FLAVODOXIN"/>
    <property type="match status" value="1"/>
</dbReference>
<dbReference type="InterPro" id="IPR017900">
    <property type="entry name" value="4Fe4S_Fe_S_CS"/>
</dbReference>
<protein>
    <submittedName>
        <fullName evidence="9">EFR1 family ferrodoxin</fullName>
    </submittedName>
</protein>
<organism evidence="9 10">
    <name type="scientific">Fusibacter paucivorans</name>
    <dbReference type="NCBI Taxonomy" id="76009"/>
    <lineage>
        <taxon>Bacteria</taxon>
        <taxon>Bacillati</taxon>
        <taxon>Bacillota</taxon>
        <taxon>Clostridia</taxon>
        <taxon>Eubacteriales</taxon>
        <taxon>Eubacteriales Family XII. Incertae Sedis</taxon>
        <taxon>Fusibacter</taxon>
    </lineage>
</organism>
<evidence type="ECO:0000259" key="8">
    <source>
        <dbReference type="PROSITE" id="PS51379"/>
    </source>
</evidence>
<dbReference type="Proteomes" id="UP000746471">
    <property type="component" value="Unassembled WGS sequence"/>
</dbReference>
<evidence type="ECO:0000256" key="1">
    <source>
        <dbReference type="ARBA" id="ARBA00022448"/>
    </source>
</evidence>
<evidence type="ECO:0000256" key="6">
    <source>
        <dbReference type="ARBA" id="ARBA00023004"/>
    </source>
</evidence>
<evidence type="ECO:0000256" key="3">
    <source>
        <dbReference type="ARBA" id="ARBA00022723"/>
    </source>
</evidence>
<dbReference type="Gene3D" id="3.30.70.20">
    <property type="match status" value="1"/>
</dbReference>
<keyword evidence="7" id="KW-0411">Iron-sulfur</keyword>
<dbReference type="RefSeq" id="WP_213236902.1">
    <property type="nucleotide sequence ID" value="NZ_JAHBCL010000016.1"/>
</dbReference>
<feature type="domain" description="4Fe-4S ferredoxin-type" evidence="8">
    <location>
        <begin position="215"/>
        <end position="243"/>
    </location>
</feature>
<dbReference type="InterPro" id="IPR001226">
    <property type="entry name" value="Flavodoxin_CS"/>
</dbReference>
<keyword evidence="2" id="KW-0004">4Fe-4S</keyword>
<dbReference type="Pfam" id="PF13237">
    <property type="entry name" value="Fer4_10"/>
    <property type="match status" value="1"/>
</dbReference>
<dbReference type="PANTHER" id="PTHR43687:SF6">
    <property type="entry name" value="L-ASPARTATE SEMIALDEHYDE SULFURTRANSFERASE IRON-SULFUR SUBUNIT"/>
    <property type="match status" value="1"/>
</dbReference>
<feature type="domain" description="4Fe-4S ferredoxin-type" evidence="8">
    <location>
        <begin position="185"/>
        <end position="214"/>
    </location>
</feature>
<dbReference type="PANTHER" id="PTHR43687">
    <property type="entry name" value="ADENYLYLSULFATE REDUCTASE, BETA SUBUNIT"/>
    <property type="match status" value="1"/>
</dbReference>
<dbReference type="InterPro" id="IPR017896">
    <property type="entry name" value="4Fe4S_Fe-S-bd"/>
</dbReference>
<reference evidence="9 10" key="1">
    <citation type="submission" date="2021-05" db="EMBL/GenBank/DDBJ databases">
        <title>Fusibacter ferrireducens sp. nov., an anaerobic, sulfur- and Fe-reducing bacterium isolated from the mangrove sediment.</title>
        <authorList>
            <person name="Qiu D."/>
        </authorList>
    </citation>
    <scope>NUCLEOTIDE SEQUENCE [LARGE SCALE GENOMIC DNA]</scope>
    <source>
        <strain evidence="9 10">DSM 12116</strain>
    </source>
</reference>
<name>A0ABS5PPE0_9FIRM</name>
<dbReference type="NCBIfam" id="NF038196">
    <property type="entry name" value="ferrodoxin_EFR1"/>
    <property type="match status" value="1"/>
</dbReference>
<dbReference type="SUPFAM" id="SSF52218">
    <property type="entry name" value="Flavoproteins"/>
    <property type="match status" value="1"/>
</dbReference>
<dbReference type="InterPro" id="IPR029039">
    <property type="entry name" value="Flavoprotein-like_sf"/>
</dbReference>
<evidence type="ECO:0000313" key="10">
    <source>
        <dbReference type="Proteomes" id="UP000746471"/>
    </source>
</evidence>
<gene>
    <name evidence="9" type="ORF">KHM83_10135</name>
</gene>
<keyword evidence="6" id="KW-0408">Iron</keyword>
<dbReference type="Gene3D" id="3.40.50.360">
    <property type="match status" value="1"/>
</dbReference>
<keyword evidence="10" id="KW-1185">Reference proteome</keyword>